<protein>
    <submittedName>
        <fullName evidence="1">Uncharacterized protein</fullName>
    </submittedName>
</protein>
<sequence>MVFELHCPEISLCSDFKVWQQIFCVGWLSIVTCWGWCQGIQTSVSGLFVTLVFHQLHNLL</sequence>
<dbReference type="EMBL" id="GBXM01081674">
    <property type="protein sequence ID" value="JAH26903.1"/>
    <property type="molecule type" value="Transcribed_RNA"/>
</dbReference>
<evidence type="ECO:0000313" key="1">
    <source>
        <dbReference type="EMBL" id="JAH26903.1"/>
    </source>
</evidence>
<reference evidence="1" key="1">
    <citation type="submission" date="2014-11" db="EMBL/GenBank/DDBJ databases">
        <authorList>
            <person name="Amaro Gonzalez C."/>
        </authorList>
    </citation>
    <scope>NUCLEOTIDE SEQUENCE</scope>
</reference>
<dbReference type="AlphaFoldDB" id="A0A0E9REZ7"/>
<proteinExistence type="predicted"/>
<reference evidence="1" key="2">
    <citation type="journal article" date="2015" name="Fish Shellfish Immunol.">
        <title>Early steps in the European eel (Anguilla anguilla)-Vibrio vulnificus interaction in the gills: Role of the RtxA13 toxin.</title>
        <authorList>
            <person name="Callol A."/>
            <person name="Pajuelo D."/>
            <person name="Ebbesson L."/>
            <person name="Teles M."/>
            <person name="MacKenzie S."/>
            <person name="Amaro C."/>
        </authorList>
    </citation>
    <scope>NUCLEOTIDE SEQUENCE</scope>
</reference>
<organism evidence="1">
    <name type="scientific">Anguilla anguilla</name>
    <name type="common">European freshwater eel</name>
    <name type="synonym">Muraena anguilla</name>
    <dbReference type="NCBI Taxonomy" id="7936"/>
    <lineage>
        <taxon>Eukaryota</taxon>
        <taxon>Metazoa</taxon>
        <taxon>Chordata</taxon>
        <taxon>Craniata</taxon>
        <taxon>Vertebrata</taxon>
        <taxon>Euteleostomi</taxon>
        <taxon>Actinopterygii</taxon>
        <taxon>Neopterygii</taxon>
        <taxon>Teleostei</taxon>
        <taxon>Anguilliformes</taxon>
        <taxon>Anguillidae</taxon>
        <taxon>Anguilla</taxon>
    </lineage>
</organism>
<name>A0A0E9REZ7_ANGAN</name>
<accession>A0A0E9REZ7</accession>